<dbReference type="Proteomes" id="UP001054837">
    <property type="component" value="Unassembled WGS sequence"/>
</dbReference>
<accession>A0AAV4VQU8</accession>
<evidence type="ECO:0000256" key="1">
    <source>
        <dbReference type="SAM" id="MobiDB-lite"/>
    </source>
</evidence>
<proteinExistence type="predicted"/>
<evidence type="ECO:0000313" key="2">
    <source>
        <dbReference type="EMBL" id="GIY71974.1"/>
    </source>
</evidence>
<dbReference type="AlphaFoldDB" id="A0AAV4VQU8"/>
<dbReference type="EMBL" id="BPLQ01013421">
    <property type="protein sequence ID" value="GIY71974.1"/>
    <property type="molecule type" value="Genomic_DNA"/>
</dbReference>
<feature type="region of interest" description="Disordered" evidence="1">
    <location>
        <begin position="45"/>
        <end position="69"/>
    </location>
</feature>
<keyword evidence="3" id="KW-1185">Reference proteome</keyword>
<name>A0AAV4VQU8_9ARAC</name>
<reference evidence="2 3" key="1">
    <citation type="submission" date="2021-06" db="EMBL/GenBank/DDBJ databases">
        <title>Caerostris darwini draft genome.</title>
        <authorList>
            <person name="Kono N."/>
            <person name="Arakawa K."/>
        </authorList>
    </citation>
    <scope>NUCLEOTIDE SEQUENCE [LARGE SCALE GENOMIC DNA]</scope>
</reference>
<gene>
    <name evidence="2" type="ORF">CDAR_385501</name>
</gene>
<sequence>MEIFVDAPSCKNHMFCCTAVGKHCIMQGLQAALQGRPSASCQQAPARHLRDAPTSETNGDITRDPNKRGQQKLILQTMAIG</sequence>
<protein>
    <submittedName>
        <fullName evidence="2">Uncharacterized protein</fullName>
    </submittedName>
</protein>
<evidence type="ECO:0000313" key="3">
    <source>
        <dbReference type="Proteomes" id="UP001054837"/>
    </source>
</evidence>
<comment type="caution">
    <text evidence="2">The sequence shown here is derived from an EMBL/GenBank/DDBJ whole genome shotgun (WGS) entry which is preliminary data.</text>
</comment>
<organism evidence="2 3">
    <name type="scientific">Caerostris darwini</name>
    <dbReference type="NCBI Taxonomy" id="1538125"/>
    <lineage>
        <taxon>Eukaryota</taxon>
        <taxon>Metazoa</taxon>
        <taxon>Ecdysozoa</taxon>
        <taxon>Arthropoda</taxon>
        <taxon>Chelicerata</taxon>
        <taxon>Arachnida</taxon>
        <taxon>Araneae</taxon>
        <taxon>Araneomorphae</taxon>
        <taxon>Entelegynae</taxon>
        <taxon>Araneoidea</taxon>
        <taxon>Araneidae</taxon>
        <taxon>Caerostris</taxon>
    </lineage>
</organism>